<accession>A0A6J4LNZ6</accession>
<reference evidence="2" key="1">
    <citation type="submission" date="2020-02" db="EMBL/GenBank/DDBJ databases">
        <authorList>
            <person name="Meier V. D."/>
        </authorList>
    </citation>
    <scope>NUCLEOTIDE SEQUENCE</scope>
    <source>
        <strain evidence="2">AVDCRST_MAG07</strain>
    </source>
</reference>
<feature type="region of interest" description="Disordered" evidence="1">
    <location>
        <begin position="1"/>
        <end position="38"/>
    </location>
</feature>
<proteinExistence type="predicted"/>
<protein>
    <submittedName>
        <fullName evidence="2">Uncharacterized protein</fullName>
    </submittedName>
</protein>
<evidence type="ECO:0000256" key="1">
    <source>
        <dbReference type="SAM" id="MobiDB-lite"/>
    </source>
</evidence>
<sequence>MGPPAPGEDDGRSAVLTSDVPQGLGGRRPVLSRRLAGP</sequence>
<gene>
    <name evidence="2" type="ORF">AVDCRST_MAG07-2199</name>
</gene>
<evidence type="ECO:0000313" key="2">
    <source>
        <dbReference type="EMBL" id="CAA9337941.1"/>
    </source>
</evidence>
<dbReference type="EMBL" id="CADCUB010000106">
    <property type="protein sequence ID" value="CAA9337941.1"/>
    <property type="molecule type" value="Genomic_DNA"/>
</dbReference>
<organism evidence="2">
    <name type="scientific">uncultured Frankineae bacterium</name>
    <dbReference type="NCBI Taxonomy" id="437475"/>
    <lineage>
        <taxon>Bacteria</taxon>
        <taxon>Bacillati</taxon>
        <taxon>Actinomycetota</taxon>
        <taxon>Actinomycetes</taxon>
        <taxon>Frankiales</taxon>
        <taxon>environmental samples</taxon>
    </lineage>
</organism>
<name>A0A6J4LNZ6_9ACTN</name>
<dbReference type="AlphaFoldDB" id="A0A6J4LNZ6"/>